<reference evidence="3" key="1">
    <citation type="submission" date="2020-05" db="EMBL/GenBank/DDBJ databases">
        <title>Frigoriglobus tundricola gen. nov., sp. nov., a psychrotolerant cellulolytic planctomycete of the family Gemmataceae with two divergent copies of 16S rRNA gene.</title>
        <authorList>
            <person name="Kulichevskaya I.S."/>
            <person name="Ivanova A.A."/>
            <person name="Naumoff D.G."/>
            <person name="Beletsky A.V."/>
            <person name="Rijpstra W.I.C."/>
            <person name="Sinninghe Damste J.S."/>
            <person name="Mardanov A.V."/>
            <person name="Ravin N.V."/>
            <person name="Dedysh S.N."/>
        </authorList>
    </citation>
    <scope>NUCLEOTIDE SEQUENCE [LARGE SCALE GENOMIC DNA]</scope>
    <source>
        <strain evidence="3">PL17</strain>
    </source>
</reference>
<feature type="region of interest" description="Disordered" evidence="1">
    <location>
        <begin position="11"/>
        <end position="45"/>
    </location>
</feature>
<evidence type="ECO:0000256" key="1">
    <source>
        <dbReference type="SAM" id="MobiDB-lite"/>
    </source>
</evidence>
<feature type="compositionally biased region" description="Low complexity" evidence="1">
    <location>
        <begin position="20"/>
        <end position="45"/>
    </location>
</feature>
<sequence>MASHLYCILARKRDEDKRSPAPAAGGRAIAAGTRNTAGANGTAVA</sequence>
<evidence type="ECO:0000313" key="2">
    <source>
        <dbReference type="EMBL" id="QJW97633.1"/>
    </source>
</evidence>
<dbReference type="EMBL" id="CP053452">
    <property type="protein sequence ID" value="QJW97633.1"/>
    <property type="molecule type" value="Genomic_DNA"/>
</dbReference>
<dbReference type="KEGG" id="ftj:FTUN_5208"/>
<protein>
    <submittedName>
        <fullName evidence="2">Uncharacterized protein</fullName>
    </submittedName>
</protein>
<name>A0A6M5YWP6_9BACT</name>
<organism evidence="2 3">
    <name type="scientific">Frigoriglobus tundricola</name>
    <dbReference type="NCBI Taxonomy" id="2774151"/>
    <lineage>
        <taxon>Bacteria</taxon>
        <taxon>Pseudomonadati</taxon>
        <taxon>Planctomycetota</taxon>
        <taxon>Planctomycetia</taxon>
        <taxon>Gemmatales</taxon>
        <taxon>Gemmataceae</taxon>
        <taxon>Frigoriglobus</taxon>
    </lineage>
</organism>
<evidence type="ECO:0000313" key="3">
    <source>
        <dbReference type="Proteomes" id="UP000503447"/>
    </source>
</evidence>
<dbReference type="Proteomes" id="UP000503447">
    <property type="component" value="Chromosome"/>
</dbReference>
<keyword evidence="3" id="KW-1185">Reference proteome</keyword>
<gene>
    <name evidence="2" type="ORF">FTUN_5208</name>
</gene>
<proteinExistence type="predicted"/>
<accession>A0A6M5YWP6</accession>
<dbReference type="AlphaFoldDB" id="A0A6M5YWP6"/>